<feature type="domain" description="FAD-binding FR-type" evidence="15">
    <location>
        <begin position="283"/>
        <end position="404"/>
    </location>
</feature>
<dbReference type="GO" id="GO:0052851">
    <property type="term" value="F:ferric-chelate reductase (NADPH) activity"/>
    <property type="evidence" value="ECO:0007669"/>
    <property type="project" value="UniProtKB-EC"/>
</dbReference>
<evidence type="ECO:0000256" key="12">
    <source>
        <dbReference type="ARBA" id="ARBA00023180"/>
    </source>
</evidence>
<evidence type="ECO:0000256" key="7">
    <source>
        <dbReference type="ARBA" id="ARBA00022982"/>
    </source>
</evidence>
<keyword evidence="10" id="KW-0406">Ion transport</keyword>
<evidence type="ECO:0000256" key="9">
    <source>
        <dbReference type="ARBA" id="ARBA00023002"/>
    </source>
</evidence>
<comment type="catalytic activity">
    <reaction evidence="13">
        <text>2 a Fe(II)-siderophore + NADP(+) + H(+) = 2 a Fe(III)-siderophore + NADPH</text>
        <dbReference type="Rhea" id="RHEA:28795"/>
        <dbReference type="Rhea" id="RHEA-COMP:11342"/>
        <dbReference type="Rhea" id="RHEA-COMP:11344"/>
        <dbReference type="ChEBI" id="CHEBI:15378"/>
        <dbReference type="ChEBI" id="CHEBI:29033"/>
        <dbReference type="ChEBI" id="CHEBI:29034"/>
        <dbReference type="ChEBI" id="CHEBI:57783"/>
        <dbReference type="ChEBI" id="CHEBI:58349"/>
        <dbReference type="EC" id="1.16.1.9"/>
    </reaction>
</comment>
<dbReference type="Gene3D" id="2.40.30.10">
    <property type="entry name" value="Translation factors"/>
    <property type="match status" value="1"/>
</dbReference>
<evidence type="ECO:0000259" key="15">
    <source>
        <dbReference type="PROSITE" id="PS51384"/>
    </source>
</evidence>
<accession>A0A165Q6M6</accession>
<keyword evidence="5" id="KW-1003">Cell membrane</keyword>
<evidence type="ECO:0000256" key="4">
    <source>
        <dbReference type="ARBA" id="ARBA00022448"/>
    </source>
</evidence>
<keyword evidence="12" id="KW-0325">Glycoprotein</keyword>
<dbReference type="SUPFAM" id="SSF63380">
    <property type="entry name" value="Riboflavin synthase domain-like"/>
    <property type="match status" value="1"/>
</dbReference>
<feature type="transmembrane region" description="Helical" evidence="14">
    <location>
        <begin position="24"/>
        <end position="42"/>
    </location>
</feature>
<sequence length="601" mass="66330">MPGATKVTDRTIRNALAGLYPKEIWYFISSFIFLLSVVHLLASPASSKRGTTSLRRIPAAVVNAWRIIAFRSTLQIGKSYSICLADMFVIFVYILVLFVWALVNTTDLEGVKFDWTFYSNRAGTLAASQFPLITVLGTKNNVLTLLTGISYEKMNNLHRMSARVLLVLLWLHAGSKLVMPKGIDADQVGTFWLNIGYASVFAFSLLALVSIRPVRAVAYEFFFYMHFALAFVVLLGGVYHTANFNYSHYVWPSFLVWGLDRFIRLLRVIIYAVSPHLTRAKSTTDQTTEVSARADMLSPDLVRLRVPRPPGFSWSPGQLSYIIVPSISRLPFEAHPFSIASIHDAELETESHSAEKGKEHWSDIVFLISARKGFTRRLADKLSQKGESTMKVLLDGPYGSSPDLDSSDTVVLIAGGTGISYTLPLLLSLAKKGRCRRVHFIWSVRDSNHLRWVSPTIVKALSLAPTSMSISISIYVTASSIIDLPKHSNFANIDLNSMPAESTESLNTGHGTSLTLEKTATGVDLFDLRAVQVLFTRPKFDKLIHSEMEGADGHTSVCVCGSQGIARAVRSSVRVNPFAGPNSILKGAPSVTLHVESFGYA</sequence>
<dbReference type="PANTHER" id="PTHR32361:SF9">
    <property type="entry name" value="FERRIC REDUCTASE TRANSMEMBRANE COMPONENT 3-RELATED"/>
    <property type="match status" value="1"/>
</dbReference>
<reference evidence="16 17" key="1">
    <citation type="journal article" date="2016" name="Mol. Biol. Evol.">
        <title>Comparative Genomics of Early-Diverging Mushroom-Forming Fungi Provides Insights into the Origins of Lignocellulose Decay Capabilities.</title>
        <authorList>
            <person name="Nagy L.G."/>
            <person name="Riley R."/>
            <person name="Tritt A."/>
            <person name="Adam C."/>
            <person name="Daum C."/>
            <person name="Floudas D."/>
            <person name="Sun H."/>
            <person name="Yadav J.S."/>
            <person name="Pangilinan J."/>
            <person name="Larsson K.H."/>
            <person name="Matsuura K."/>
            <person name="Barry K."/>
            <person name="Labutti K."/>
            <person name="Kuo R."/>
            <person name="Ohm R.A."/>
            <person name="Bhattacharya S.S."/>
            <person name="Shirouzu T."/>
            <person name="Yoshinaga Y."/>
            <person name="Martin F.M."/>
            <person name="Grigoriev I.V."/>
            <person name="Hibbett D.S."/>
        </authorList>
    </citation>
    <scope>NUCLEOTIDE SEQUENCE [LARGE SCALE GENOMIC DNA]</scope>
    <source>
        <strain evidence="16 17">HHB14362 ss-1</strain>
    </source>
</reference>
<evidence type="ECO:0000256" key="6">
    <source>
        <dbReference type="ARBA" id="ARBA00022692"/>
    </source>
</evidence>
<gene>
    <name evidence="16" type="ORF">NEOLEDRAFT_1164338</name>
</gene>
<dbReference type="Proteomes" id="UP000076761">
    <property type="component" value="Unassembled WGS sequence"/>
</dbReference>
<dbReference type="EMBL" id="KV425600">
    <property type="protein sequence ID" value="KZT21993.1"/>
    <property type="molecule type" value="Genomic_DNA"/>
</dbReference>
<dbReference type="SFLD" id="SFLDG01168">
    <property type="entry name" value="Ferric_reductase_subgroup_(FRE"/>
    <property type="match status" value="1"/>
</dbReference>
<dbReference type="EC" id="1.16.1.9" evidence="3"/>
<dbReference type="PANTHER" id="PTHR32361">
    <property type="entry name" value="FERRIC/CUPRIC REDUCTASE TRANSMEMBRANE COMPONENT"/>
    <property type="match status" value="1"/>
</dbReference>
<dbReference type="GO" id="GO:0005886">
    <property type="term" value="C:plasma membrane"/>
    <property type="evidence" value="ECO:0007669"/>
    <property type="project" value="UniProtKB-SubCell"/>
</dbReference>
<evidence type="ECO:0000256" key="3">
    <source>
        <dbReference type="ARBA" id="ARBA00012668"/>
    </source>
</evidence>
<evidence type="ECO:0000256" key="5">
    <source>
        <dbReference type="ARBA" id="ARBA00022475"/>
    </source>
</evidence>
<dbReference type="PROSITE" id="PS51384">
    <property type="entry name" value="FAD_FR"/>
    <property type="match status" value="1"/>
</dbReference>
<feature type="transmembrane region" description="Helical" evidence="14">
    <location>
        <begin position="191"/>
        <end position="209"/>
    </location>
</feature>
<dbReference type="Pfam" id="PF01794">
    <property type="entry name" value="Ferric_reduct"/>
    <property type="match status" value="1"/>
</dbReference>
<comment type="similarity">
    <text evidence="2">Belongs to the ferric reductase (FRE) family.</text>
</comment>
<feature type="transmembrane region" description="Helical" evidence="14">
    <location>
        <begin position="80"/>
        <end position="103"/>
    </location>
</feature>
<evidence type="ECO:0000256" key="10">
    <source>
        <dbReference type="ARBA" id="ARBA00023065"/>
    </source>
</evidence>
<keyword evidence="4" id="KW-0813">Transport</keyword>
<keyword evidence="11 14" id="KW-0472">Membrane</keyword>
<name>A0A165Q6M6_9AGAM</name>
<keyword evidence="17" id="KW-1185">Reference proteome</keyword>
<evidence type="ECO:0000313" key="17">
    <source>
        <dbReference type="Proteomes" id="UP000076761"/>
    </source>
</evidence>
<evidence type="ECO:0000256" key="2">
    <source>
        <dbReference type="ARBA" id="ARBA00006278"/>
    </source>
</evidence>
<dbReference type="GO" id="GO:0015677">
    <property type="term" value="P:copper ion import"/>
    <property type="evidence" value="ECO:0007669"/>
    <property type="project" value="TreeGrafter"/>
</dbReference>
<keyword evidence="9" id="KW-0560">Oxidoreductase</keyword>
<feature type="transmembrane region" description="Helical" evidence="14">
    <location>
        <begin position="221"/>
        <end position="242"/>
    </location>
</feature>
<dbReference type="InterPro" id="IPR013112">
    <property type="entry name" value="FAD-bd_8"/>
</dbReference>
<keyword evidence="6 14" id="KW-0812">Transmembrane</keyword>
<dbReference type="InParanoid" id="A0A165Q6M6"/>
<dbReference type="Gene3D" id="3.40.50.80">
    <property type="entry name" value="Nucleotide-binding domain of ferredoxin-NADP reductase (FNR) module"/>
    <property type="match status" value="1"/>
</dbReference>
<keyword evidence="8 14" id="KW-1133">Transmembrane helix</keyword>
<dbReference type="SUPFAM" id="SSF52343">
    <property type="entry name" value="Ferredoxin reductase-like, C-terminal NADP-linked domain"/>
    <property type="match status" value="1"/>
</dbReference>
<evidence type="ECO:0000256" key="8">
    <source>
        <dbReference type="ARBA" id="ARBA00022989"/>
    </source>
</evidence>
<organism evidence="16 17">
    <name type="scientific">Neolentinus lepideus HHB14362 ss-1</name>
    <dbReference type="NCBI Taxonomy" id="1314782"/>
    <lineage>
        <taxon>Eukaryota</taxon>
        <taxon>Fungi</taxon>
        <taxon>Dikarya</taxon>
        <taxon>Basidiomycota</taxon>
        <taxon>Agaricomycotina</taxon>
        <taxon>Agaricomycetes</taxon>
        <taxon>Gloeophyllales</taxon>
        <taxon>Gloeophyllaceae</taxon>
        <taxon>Neolentinus</taxon>
    </lineage>
</organism>
<dbReference type="GO" id="GO:0006826">
    <property type="term" value="P:iron ion transport"/>
    <property type="evidence" value="ECO:0007669"/>
    <property type="project" value="TreeGrafter"/>
</dbReference>
<dbReference type="AlphaFoldDB" id="A0A165Q6M6"/>
<protein>
    <recommendedName>
        <fullName evidence="3">ferric-chelate reductase (NADPH)</fullName>
        <ecNumber evidence="3">1.16.1.9</ecNumber>
    </recommendedName>
</protein>
<evidence type="ECO:0000256" key="14">
    <source>
        <dbReference type="SAM" id="Phobius"/>
    </source>
</evidence>
<dbReference type="InterPro" id="IPR051410">
    <property type="entry name" value="Ferric/Cupric_Reductase"/>
</dbReference>
<dbReference type="InterPro" id="IPR017938">
    <property type="entry name" value="Riboflavin_synthase-like_b-brl"/>
</dbReference>
<comment type="subcellular location">
    <subcellularLocation>
        <location evidence="1">Cell membrane</location>
        <topology evidence="1">Multi-pass membrane protein</topology>
    </subcellularLocation>
</comment>
<dbReference type="InterPro" id="IPR013121">
    <property type="entry name" value="Fe_red_NAD-bd_6"/>
</dbReference>
<proteinExistence type="inferred from homology"/>
<dbReference type="InterPro" id="IPR013130">
    <property type="entry name" value="Fe3_Rdtase_TM_dom"/>
</dbReference>
<dbReference type="OrthoDB" id="4494341at2759"/>
<dbReference type="InterPro" id="IPR017927">
    <property type="entry name" value="FAD-bd_FR_type"/>
</dbReference>
<evidence type="ECO:0000256" key="11">
    <source>
        <dbReference type="ARBA" id="ARBA00023136"/>
    </source>
</evidence>
<dbReference type="STRING" id="1314782.A0A165Q6M6"/>
<dbReference type="Pfam" id="PF08022">
    <property type="entry name" value="FAD_binding_8"/>
    <property type="match status" value="1"/>
</dbReference>
<dbReference type="InterPro" id="IPR039261">
    <property type="entry name" value="FNR_nucleotide-bd"/>
</dbReference>
<dbReference type="GO" id="GO:0006879">
    <property type="term" value="P:intracellular iron ion homeostasis"/>
    <property type="evidence" value="ECO:0007669"/>
    <property type="project" value="TreeGrafter"/>
</dbReference>
<keyword evidence="7" id="KW-0249">Electron transport</keyword>
<dbReference type="FunCoup" id="A0A165Q6M6">
    <property type="interactions" value="201"/>
</dbReference>
<evidence type="ECO:0000313" key="16">
    <source>
        <dbReference type="EMBL" id="KZT21993.1"/>
    </source>
</evidence>
<dbReference type="Pfam" id="PF08030">
    <property type="entry name" value="NAD_binding_6"/>
    <property type="match status" value="1"/>
</dbReference>
<evidence type="ECO:0000256" key="1">
    <source>
        <dbReference type="ARBA" id="ARBA00004651"/>
    </source>
</evidence>
<dbReference type="SFLD" id="SFLDS00052">
    <property type="entry name" value="Ferric_Reductase_Domain"/>
    <property type="match status" value="1"/>
</dbReference>
<dbReference type="CDD" id="cd06186">
    <property type="entry name" value="NOX_Duox_like_FAD_NADP"/>
    <property type="match status" value="1"/>
</dbReference>
<evidence type="ECO:0000256" key="13">
    <source>
        <dbReference type="ARBA" id="ARBA00048483"/>
    </source>
</evidence>